<dbReference type="PANTHER" id="PTHR11579:SF0">
    <property type="entry name" value="PROTEIN-L-ISOASPARTATE(D-ASPARTATE) O-METHYLTRANSFERASE"/>
    <property type="match status" value="1"/>
</dbReference>
<reference evidence="9 10" key="1">
    <citation type="submission" date="2018-03" db="EMBL/GenBank/DDBJ databases">
        <authorList>
            <person name="Guldener U."/>
        </authorList>
    </citation>
    <scope>NUCLEOTIDE SEQUENCE [LARGE SCALE GENOMIC DNA]</scope>
    <source>
        <strain evidence="9 10">NBRC100155</strain>
    </source>
</reference>
<dbReference type="GO" id="GO:0004719">
    <property type="term" value="F:protein-L-isoaspartate (D-aspartate) O-methyltransferase activity"/>
    <property type="evidence" value="ECO:0007669"/>
    <property type="project" value="UniProtKB-UniRule"/>
</dbReference>
<organism evidence="9 10">
    <name type="scientific">Ustilago trichophora</name>
    <dbReference type="NCBI Taxonomy" id="86804"/>
    <lineage>
        <taxon>Eukaryota</taxon>
        <taxon>Fungi</taxon>
        <taxon>Dikarya</taxon>
        <taxon>Basidiomycota</taxon>
        <taxon>Ustilaginomycotina</taxon>
        <taxon>Ustilaginomycetes</taxon>
        <taxon>Ustilaginales</taxon>
        <taxon>Ustilaginaceae</taxon>
        <taxon>Ustilago</taxon>
    </lineage>
</organism>
<keyword evidence="5 7" id="KW-0808">Transferase</keyword>
<feature type="region of interest" description="Disordered" evidence="8">
    <location>
        <begin position="143"/>
        <end position="165"/>
    </location>
</feature>
<dbReference type="NCBIfam" id="TIGR00080">
    <property type="entry name" value="pimt"/>
    <property type="match status" value="1"/>
</dbReference>
<dbReference type="SUPFAM" id="SSF53335">
    <property type="entry name" value="S-adenosyl-L-methionine-dependent methyltransferases"/>
    <property type="match status" value="1"/>
</dbReference>
<dbReference type="OrthoDB" id="73890at2759"/>
<comment type="subcellular location">
    <subcellularLocation>
        <location evidence="1">Cytoplasm</location>
    </subcellularLocation>
</comment>
<evidence type="ECO:0000256" key="3">
    <source>
        <dbReference type="ARBA" id="ARBA00022490"/>
    </source>
</evidence>
<comment type="catalytic activity">
    <reaction evidence="7">
        <text>[protein]-L-isoaspartate + S-adenosyl-L-methionine = [protein]-L-isoaspartate alpha-methyl ester + S-adenosyl-L-homocysteine</text>
        <dbReference type="Rhea" id="RHEA:12705"/>
        <dbReference type="Rhea" id="RHEA-COMP:12143"/>
        <dbReference type="Rhea" id="RHEA-COMP:12144"/>
        <dbReference type="ChEBI" id="CHEBI:57856"/>
        <dbReference type="ChEBI" id="CHEBI:59789"/>
        <dbReference type="ChEBI" id="CHEBI:90596"/>
        <dbReference type="ChEBI" id="CHEBI:90598"/>
        <dbReference type="EC" id="2.1.1.77"/>
    </reaction>
</comment>
<evidence type="ECO:0000256" key="1">
    <source>
        <dbReference type="ARBA" id="ARBA00004496"/>
    </source>
</evidence>
<dbReference type="GO" id="GO:0032259">
    <property type="term" value="P:methylation"/>
    <property type="evidence" value="ECO:0007669"/>
    <property type="project" value="UniProtKB-KW"/>
</dbReference>
<sequence>MAWRCSGSTNAELINNMVNSSLITSSRVASAMTAVDRALYVLHPHHAYQDSPQSIGYGATISAPHIHAHAAENLLPFLHPGAKVLDVGSGSGYTLAIFHHLVSPSSLTDSKKKGKVIGIDHIQALVELANQNLKKDGLIEESKNKKTKAKMENEKEDDDEEEGGRIVNICGDGRKGVESEAPFDAIHVGAAAKNIPRNLVDQLKSPGRMFIPVEDGDSGEQNIWQVDKTPDGTVTKQKLGGVLYVPLTDVEKQWRS</sequence>
<dbReference type="Pfam" id="PF01135">
    <property type="entry name" value="PCMT"/>
    <property type="match status" value="1"/>
</dbReference>
<evidence type="ECO:0000313" key="9">
    <source>
        <dbReference type="EMBL" id="SPO23845.1"/>
    </source>
</evidence>
<evidence type="ECO:0000256" key="5">
    <source>
        <dbReference type="ARBA" id="ARBA00022679"/>
    </source>
</evidence>
<protein>
    <recommendedName>
        <fullName evidence="7">Protein-L-isoaspartate O-methyltransferase</fullName>
        <ecNumber evidence="7">2.1.1.77</ecNumber>
    </recommendedName>
</protein>
<evidence type="ECO:0000256" key="8">
    <source>
        <dbReference type="SAM" id="MobiDB-lite"/>
    </source>
</evidence>
<comment type="similarity">
    <text evidence="2 7">Belongs to the methyltransferase superfamily. L-isoaspartyl/D-aspartyl protein methyltransferase family.</text>
</comment>
<keyword evidence="4 7" id="KW-0489">Methyltransferase</keyword>
<gene>
    <name evidence="9" type="ORF">UTRI_03624_B</name>
</gene>
<keyword evidence="6 7" id="KW-0949">S-adenosyl-L-methionine</keyword>
<dbReference type="EC" id="2.1.1.77" evidence="7"/>
<feature type="compositionally biased region" description="Basic and acidic residues" evidence="8">
    <location>
        <begin position="143"/>
        <end position="153"/>
    </location>
</feature>
<evidence type="ECO:0000256" key="7">
    <source>
        <dbReference type="RuleBase" id="RU003802"/>
    </source>
</evidence>
<evidence type="ECO:0000256" key="2">
    <source>
        <dbReference type="ARBA" id="ARBA00005369"/>
    </source>
</evidence>
<dbReference type="EMBL" id="OOIN01000006">
    <property type="protein sequence ID" value="SPO23845.1"/>
    <property type="molecule type" value="Genomic_DNA"/>
</dbReference>
<dbReference type="InterPro" id="IPR029063">
    <property type="entry name" value="SAM-dependent_MTases_sf"/>
</dbReference>
<proteinExistence type="inferred from homology"/>
<keyword evidence="10" id="KW-1185">Reference proteome</keyword>
<accession>A0A5C3E0I4</accession>
<dbReference type="Gene3D" id="3.40.50.150">
    <property type="entry name" value="Vaccinia Virus protein VP39"/>
    <property type="match status" value="1"/>
</dbReference>
<evidence type="ECO:0000256" key="4">
    <source>
        <dbReference type="ARBA" id="ARBA00022603"/>
    </source>
</evidence>
<dbReference type="Proteomes" id="UP000324022">
    <property type="component" value="Unassembled WGS sequence"/>
</dbReference>
<dbReference type="InterPro" id="IPR000682">
    <property type="entry name" value="PCMT"/>
</dbReference>
<evidence type="ECO:0000313" key="10">
    <source>
        <dbReference type="Proteomes" id="UP000324022"/>
    </source>
</evidence>
<dbReference type="AlphaFoldDB" id="A0A5C3E0I4"/>
<keyword evidence="3" id="KW-0963">Cytoplasm</keyword>
<evidence type="ECO:0000256" key="6">
    <source>
        <dbReference type="ARBA" id="ARBA00022691"/>
    </source>
</evidence>
<name>A0A5C3E0I4_9BASI</name>
<dbReference type="GO" id="GO:0005737">
    <property type="term" value="C:cytoplasm"/>
    <property type="evidence" value="ECO:0007669"/>
    <property type="project" value="UniProtKB-SubCell"/>
</dbReference>
<dbReference type="PANTHER" id="PTHR11579">
    <property type="entry name" value="PROTEIN-L-ISOASPARTATE O-METHYLTRANSFERASE"/>
    <property type="match status" value="1"/>
</dbReference>
<dbReference type="PROSITE" id="PS01279">
    <property type="entry name" value="PCMT"/>
    <property type="match status" value="1"/>
</dbReference>